<organism evidence="2 3">
    <name type="scientific">Mycena chlorophos</name>
    <name type="common">Agaric fungus</name>
    <name type="synonym">Agaricus chlorophos</name>
    <dbReference type="NCBI Taxonomy" id="658473"/>
    <lineage>
        <taxon>Eukaryota</taxon>
        <taxon>Fungi</taxon>
        <taxon>Dikarya</taxon>
        <taxon>Basidiomycota</taxon>
        <taxon>Agaricomycotina</taxon>
        <taxon>Agaricomycetes</taxon>
        <taxon>Agaricomycetidae</taxon>
        <taxon>Agaricales</taxon>
        <taxon>Marasmiineae</taxon>
        <taxon>Mycenaceae</taxon>
        <taxon>Mycena</taxon>
    </lineage>
</organism>
<dbReference type="Proteomes" id="UP000613580">
    <property type="component" value="Unassembled WGS sequence"/>
</dbReference>
<dbReference type="EMBL" id="JACAZE010000003">
    <property type="protein sequence ID" value="KAF7319652.1"/>
    <property type="molecule type" value="Genomic_DNA"/>
</dbReference>
<protein>
    <submittedName>
        <fullName evidence="2">Uncharacterized protein</fullName>
    </submittedName>
</protein>
<dbReference type="AlphaFoldDB" id="A0A8H6WJ97"/>
<evidence type="ECO:0000256" key="1">
    <source>
        <dbReference type="SAM" id="MobiDB-lite"/>
    </source>
</evidence>
<keyword evidence="3" id="KW-1185">Reference proteome</keyword>
<sequence>MGSSLPSLRVWSAVSTRNEAKLEPAPSSRSLDQLQCRPVEAVVAVLLRSGGAPDSRRRIHPQPRIVEIVVLPNSSLLERLPTAIERLFLGFKESKILDGRILLLSTKSPPYPPMCEHVQLTAPCADCGEPAPTGEVKKVLDCGEETCPWSLYHPLSLYRNGCSIVDSDQGKLLLRASFTNTPINEHRMRFTMKDGDRGLHGDCRASSWWSSINVNKTLAAANNLCDKFFGAGRMCDEIWCSVSSPSLACPHTQWLSDGEVESSGATATATMPIGDRVPPTQSIRHRCLPRFPSPTRIWTPLRAKRTCDPDRRSLWVPKEYTCRRCYGRPQALSKRSSPHRLSTTLSSNNAAAAALAPHVVPAAFGDEPHVGVLGLTERAFKMTFEFETGTNSLDAVAIHDLVYHSEIGNQLRNALFPETSEAIVRHAMSTLEAHVDQMVNPAAALAPLPSPVPTGTAPRCSCPRPHL</sequence>
<gene>
    <name evidence="2" type="ORF">HMN09_00305700</name>
</gene>
<name>A0A8H6WJ97_MYCCL</name>
<reference evidence="2" key="1">
    <citation type="submission" date="2020-05" db="EMBL/GenBank/DDBJ databases">
        <title>Mycena genomes resolve the evolution of fungal bioluminescence.</title>
        <authorList>
            <person name="Tsai I.J."/>
        </authorList>
    </citation>
    <scope>NUCLEOTIDE SEQUENCE</scope>
    <source>
        <strain evidence="2">110903Hualien_Pintung</strain>
    </source>
</reference>
<dbReference type="OrthoDB" id="3121947at2759"/>
<comment type="caution">
    <text evidence="2">The sequence shown here is derived from an EMBL/GenBank/DDBJ whole genome shotgun (WGS) entry which is preliminary data.</text>
</comment>
<feature type="region of interest" description="Disordered" evidence="1">
    <location>
        <begin position="446"/>
        <end position="467"/>
    </location>
</feature>
<accession>A0A8H6WJ97</accession>
<evidence type="ECO:0000313" key="3">
    <source>
        <dbReference type="Proteomes" id="UP000613580"/>
    </source>
</evidence>
<evidence type="ECO:0000313" key="2">
    <source>
        <dbReference type="EMBL" id="KAF7319652.1"/>
    </source>
</evidence>
<proteinExistence type="predicted"/>